<reference evidence="2" key="1">
    <citation type="submission" date="2018-02" db="EMBL/GenBank/DDBJ databases">
        <authorList>
            <person name="Cohen D.B."/>
            <person name="Kent A.D."/>
        </authorList>
    </citation>
    <scope>NUCLEOTIDE SEQUENCE</scope>
</reference>
<feature type="region of interest" description="Disordered" evidence="1">
    <location>
        <begin position="52"/>
        <end position="89"/>
    </location>
</feature>
<feature type="compositionally biased region" description="Polar residues" evidence="1">
    <location>
        <begin position="59"/>
        <end position="68"/>
    </location>
</feature>
<accession>A0A2N9HPZ4</accession>
<protein>
    <submittedName>
        <fullName evidence="2">Uncharacterized protein</fullName>
    </submittedName>
</protein>
<name>A0A2N9HPZ4_FAGSY</name>
<dbReference type="EMBL" id="OIVN01003813">
    <property type="protein sequence ID" value="SPD13741.1"/>
    <property type="molecule type" value="Genomic_DNA"/>
</dbReference>
<feature type="compositionally biased region" description="Basic and acidic residues" evidence="1">
    <location>
        <begin position="80"/>
        <end position="89"/>
    </location>
</feature>
<organism evidence="2">
    <name type="scientific">Fagus sylvatica</name>
    <name type="common">Beechnut</name>
    <dbReference type="NCBI Taxonomy" id="28930"/>
    <lineage>
        <taxon>Eukaryota</taxon>
        <taxon>Viridiplantae</taxon>
        <taxon>Streptophyta</taxon>
        <taxon>Embryophyta</taxon>
        <taxon>Tracheophyta</taxon>
        <taxon>Spermatophyta</taxon>
        <taxon>Magnoliopsida</taxon>
        <taxon>eudicotyledons</taxon>
        <taxon>Gunneridae</taxon>
        <taxon>Pentapetalae</taxon>
        <taxon>rosids</taxon>
        <taxon>fabids</taxon>
        <taxon>Fagales</taxon>
        <taxon>Fagaceae</taxon>
        <taxon>Fagus</taxon>
    </lineage>
</organism>
<evidence type="ECO:0000313" key="2">
    <source>
        <dbReference type="EMBL" id="SPD13741.1"/>
    </source>
</evidence>
<evidence type="ECO:0000256" key="1">
    <source>
        <dbReference type="SAM" id="MobiDB-lite"/>
    </source>
</evidence>
<sequence>MNQSKHHVYPPHNLVQELEQREYHSVSCEDDDLKGLFGWSLHIQSVSEVLEPPESSSLYLDQSANMAAQQVEPEDEIDEPKEIEPPLTA</sequence>
<proteinExistence type="predicted"/>
<gene>
    <name evidence="2" type="ORF">FSB_LOCUS41623</name>
</gene>
<dbReference type="AlphaFoldDB" id="A0A2N9HPZ4"/>